<gene>
    <name evidence="1" type="ORF">SPARVUS_LOCUS7318763</name>
</gene>
<accession>A0ABN9DL27</accession>
<dbReference type="EMBL" id="CATNWA010014447">
    <property type="protein sequence ID" value="CAI9571876.1"/>
    <property type="molecule type" value="Genomic_DNA"/>
</dbReference>
<keyword evidence="2" id="KW-1185">Reference proteome</keyword>
<sequence length="46" mass="4752">MTEPTSSALSVIGDPLCPRDTATADRRAACSLSCACAVRMGGQHIM</sequence>
<proteinExistence type="predicted"/>
<reference evidence="1" key="1">
    <citation type="submission" date="2023-05" db="EMBL/GenBank/DDBJ databases">
        <authorList>
            <person name="Stuckert A."/>
        </authorList>
    </citation>
    <scope>NUCLEOTIDE SEQUENCE</scope>
</reference>
<comment type="caution">
    <text evidence="1">The sequence shown here is derived from an EMBL/GenBank/DDBJ whole genome shotgun (WGS) entry which is preliminary data.</text>
</comment>
<organism evidence="1 2">
    <name type="scientific">Staurois parvus</name>
    <dbReference type="NCBI Taxonomy" id="386267"/>
    <lineage>
        <taxon>Eukaryota</taxon>
        <taxon>Metazoa</taxon>
        <taxon>Chordata</taxon>
        <taxon>Craniata</taxon>
        <taxon>Vertebrata</taxon>
        <taxon>Euteleostomi</taxon>
        <taxon>Amphibia</taxon>
        <taxon>Batrachia</taxon>
        <taxon>Anura</taxon>
        <taxon>Neobatrachia</taxon>
        <taxon>Ranoidea</taxon>
        <taxon>Ranidae</taxon>
        <taxon>Staurois</taxon>
    </lineage>
</organism>
<evidence type="ECO:0000313" key="2">
    <source>
        <dbReference type="Proteomes" id="UP001162483"/>
    </source>
</evidence>
<protein>
    <submittedName>
        <fullName evidence="1">Uncharacterized protein</fullName>
    </submittedName>
</protein>
<evidence type="ECO:0000313" key="1">
    <source>
        <dbReference type="EMBL" id="CAI9571876.1"/>
    </source>
</evidence>
<name>A0ABN9DL27_9NEOB</name>
<dbReference type="Proteomes" id="UP001162483">
    <property type="component" value="Unassembled WGS sequence"/>
</dbReference>